<organismHost>
    <name type="scientific">Ornithodoros</name>
    <name type="common">relapsing fever ticks</name>
    <dbReference type="NCBI Taxonomy" id="6937"/>
</organismHost>
<organismHost>
    <name type="scientific">Potamochoerus larvatus</name>
    <name type="common">Bushpig</name>
    <dbReference type="NCBI Taxonomy" id="273792"/>
</organismHost>
<organismHost>
    <name type="scientific">Sus scrofa</name>
    <name type="common">Pig</name>
    <dbReference type="NCBI Taxonomy" id="9823"/>
</organismHost>
<protein>
    <submittedName>
        <fullName evidence="2">EP364R</fullName>
    </submittedName>
</protein>
<organism evidence="2 3">
    <name type="scientific">African swine fever virus</name>
    <name type="common">ASFV</name>
    <dbReference type="NCBI Taxonomy" id="10497"/>
    <lineage>
        <taxon>Viruses</taxon>
        <taxon>Varidnaviria</taxon>
        <taxon>Bamfordvirae</taxon>
        <taxon>Nucleocytoviricota</taxon>
        <taxon>Pokkesviricetes</taxon>
        <taxon>Asfuvirales</taxon>
        <taxon>Asfarviridae</taxon>
        <taxon>Asfivirus</taxon>
        <taxon>Asfivirus haemorrhagiae</taxon>
    </lineage>
</organism>
<organismHost>
    <name type="scientific">Phacochoerus africanus</name>
    <name type="common">Warthog</name>
    <dbReference type="NCBI Taxonomy" id="41426"/>
</organismHost>
<evidence type="ECO:0000256" key="1">
    <source>
        <dbReference type="SAM" id="MobiDB-lite"/>
    </source>
</evidence>
<reference evidence="3" key="1">
    <citation type="submission" date="2019-07" db="EMBL/GenBank/DDBJ databases">
        <title>Complete genome sequence of virulent African swine fever virus isolated from a domestic pig in Ukraine.</title>
        <authorList>
            <person name="Kovalenko G."/>
            <person name="Ducluzeau A.-L."/>
            <person name="Ishchenko L."/>
            <person name="Sushko M."/>
            <person name="Sapachova M."/>
            <person name="Rudova N."/>
            <person name="Solodiankin O."/>
            <person name="Gerilovych A."/>
            <person name="Dagdag R."/>
            <person name="Redlinger M."/>
            <person name="Bezymennyi M."/>
            <person name="Frant M."/>
            <person name="Lange C.E."/>
            <person name="Dubchak I."/>
            <person name="Mezhenskyii A."/>
            <person name="Nychyk S."/>
            <person name="Bortz E."/>
            <person name="Drown D.M."/>
        </authorList>
    </citation>
    <scope>NUCLEOTIDE SEQUENCE [LARGE SCALE GENOMIC DNA]</scope>
</reference>
<proteinExistence type="predicted"/>
<dbReference type="EMBL" id="MN194591">
    <property type="protein sequence ID" value="QED21625.1"/>
    <property type="molecule type" value="Genomic_DNA"/>
</dbReference>
<accession>A0A5B8XA83</accession>
<sequence>MKRAEAIHYFLNWCGSAHVTDDSQNITEASRSTMQVATQSAAIQPAATQPLHEVSDDASSDASSPVGYQTLSKEMLLNTA</sequence>
<dbReference type="Proteomes" id="UP000321214">
    <property type="component" value="Segment"/>
</dbReference>
<evidence type="ECO:0000313" key="2">
    <source>
        <dbReference type="EMBL" id="QED21625.1"/>
    </source>
</evidence>
<feature type="region of interest" description="Disordered" evidence="1">
    <location>
        <begin position="43"/>
        <end position="66"/>
    </location>
</feature>
<gene>
    <name evidence="2" type="primary">EP364R_3</name>
    <name evidence="2" type="ORF">ASFV_Kyiv_2016_131_00089</name>
</gene>
<organismHost>
    <name type="scientific">Ornithodoros moubata</name>
    <name type="common">Soft tick</name>
    <name type="synonym">Argasid tick</name>
    <dbReference type="NCBI Taxonomy" id="6938"/>
</organismHost>
<evidence type="ECO:0000313" key="3">
    <source>
        <dbReference type="Proteomes" id="UP000321214"/>
    </source>
</evidence>
<name>A0A5B8XA83_ASF</name>
<organismHost>
    <name type="scientific">Phacochoerus aethiopicus</name>
    <name type="common">Warthog</name>
    <dbReference type="NCBI Taxonomy" id="85517"/>
</organismHost>